<dbReference type="Proteomes" id="UP000095280">
    <property type="component" value="Unplaced"/>
</dbReference>
<keyword evidence="1" id="KW-1185">Reference proteome</keyword>
<evidence type="ECO:0000313" key="2">
    <source>
        <dbReference type="WBParaSite" id="maker-unitig_25935-snap-gene-0.3-mRNA-1"/>
    </source>
</evidence>
<accession>A0A1I8F9M5</accession>
<protein>
    <submittedName>
        <fullName evidence="2">Pecanex-like protein</fullName>
    </submittedName>
</protein>
<organism evidence="1 2">
    <name type="scientific">Macrostomum lignano</name>
    <dbReference type="NCBI Taxonomy" id="282301"/>
    <lineage>
        <taxon>Eukaryota</taxon>
        <taxon>Metazoa</taxon>
        <taxon>Spiralia</taxon>
        <taxon>Lophotrochozoa</taxon>
        <taxon>Platyhelminthes</taxon>
        <taxon>Rhabditophora</taxon>
        <taxon>Macrostomorpha</taxon>
        <taxon>Macrostomida</taxon>
        <taxon>Macrostomidae</taxon>
        <taxon>Macrostomum</taxon>
    </lineage>
</organism>
<evidence type="ECO:0000313" key="1">
    <source>
        <dbReference type="Proteomes" id="UP000095280"/>
    </source>
</evidence>
<dbReference type="WBParaSite" id="maker-unitig_25935-snap-gene-0.3-mRNA-1">
    <property type="protein sequence ID" value="maker-unitig_25935-snap-gene-0.3-mRNA-1"/>
    <property type="gene ID" value="maker-unitig_25935-snap-gene-0.3"/>
</dbReference>
<proteinExistence type="predicted"/>
<sequence length="147" mass="16013">LQKKMTVDVSKQKLPPEDADFNADLLRETVNLLVFWLQSRSGGSLLLICTSRGILHFFALFRLLSEMSTPFLNVVINDDGVKISSCLSVLISALAALSLGEHSVLRLCATAAQTLLLMAMLATIRRAHVTTLNANRAIVFCINGALD</sequence>
<name>A0A1I8F9M5_9PLAT</name>
<dbReference type="AlphaFoldDB" id="A0A1I8F9M5"/>
<reference evidence="2" key="1">
    <citation type="submission" date="2016-11" db="UniProtKB">
        <authorList>
            <consortium name="WormBaseParasite"/>
        </authorList>
    </citation>
    <scope>IDENTIFICATION</scope>
</reference>